<dbReference type="InterPro" id="IPR056524">
    <property type="entry name" value="KIF6/9_C"/>
</dbReference>
<sequence length="968" mass="107782">MERTSGGHASAPPVQETTPDHDSVQVDTPTSTNRSMAASPSTIQIYARVRPTRPNTKLHVTPERYWCSPAEQDKPRIGFRVPRDQVAGLVNNQREVYEFGFDRVFDVTTGQDEVFDIVAKPVVLSVMDGYNGTIFAYGQTGSGKTFTITGGAERYADRGLIPRTLQFIFKEIQKRHDFHYEVSVSYLEIYNEIGYDLLDNTRDAKKLEDLPKVTLQEDEEGNIHLRNLAAMPAKDEEDALNHLFIGDTNRMIAETPSNPASSRSHCLFIISMLGRKEGEDRIRRSKLHLVDLAGSERVARTGIGGNLLKEAKYINLSLHYLEQVIIALHEKALGRRTHVPYRNSMMTSVLRDSLGGNCRTTMVATVAVEDELIDESISTCRFAQRVALIANHAILNEELDPRLAIIRLKREVARLKAELAIARGEAGQSDGETLPDYEKDRVKEAVDDFICDPSLDASLVFSDFRKIDEAFRVMKRYITVARSAVHDGGAAAEKPPAEGTYSQPANDVLQENELMRLRQLLAHRNNEINVLVSMVNNYNTEDRAKTVDLLQTPRAERIMEQPFQLGDVGSERMQTNWGSNALLGLTGRLAASVPQLTTEKAKAFEIFKRGYPSGEWIEGQKTLLKNKYAEAKALGEQASQLRSAIKAMKATLAQTEVGDAAAEEQSVDLRKRALESSARYKAAYQQLKDLKIEIEHLQHLLEQARHRLTRDFEYWYIHVYLATEDPLLQQSENDEARLERSSTLETSRPRWSSMPIISSSRAETSASARYDSTKSVEETRTVISSNSASASVWETYQMTAPTAGAYAAKLAQAFEIGGPNNMHSEPNDYMSEPPLANSADRGRPGSTRQRIALPKYVYPPNVSSSTPQITSNVPISHVFHIDSKIPSRHSSPSTSRVERYGPGNPSRPTSALHTSPGEGSRSCLDCSENGLVPSTPALQAIGKTSISQDVEEFYRIRNGLLNKVATGR</sequence>
<dbReference type="eggNOG" id="KOG4280">
    <property type="taxonomic scope" value="Eukaryota"/>
</dbReference>
<keyword evidence="4" id="KW-0493">Microtubule</keyword>
<evidence type="ECO:0000256" key="4">
    <source>
        <dbReference type="RuleBase" id="RU000394"/>
    </source>
</evidence>
<keyword evidence="9" id="KW-1185">Reference proteome</keyword>
<feature type="compositionally biased region" description="Polar residues" evidence="6">
    <location>
        <begin position="25"/>
        <end position="42"/>
    </location>
</feature>
<evidence type="ECO:0000256" key="1">
    <source>
        <dbReference type="ARBA" id="ARBA00022741"/>
    </source>
</evidence>
<dbReference type="EMBL" id="KQ257471">
    <property type="protein sequence ID" value="KNC96077.1"/>
    <property type="molecule type" value="Genomic_DNA"/>
</dbReference>
<dbReference type="GO" id="GO:0007018">
    <property type="term" value="P:microtubule-based movement"/>
    <property type="evidence" value="ECO:0007669"/>
    <property type="project" value="InterPro"/>
</dbReference>
<dbReference type="OMA" id="DFDLWYQ"/>
<dbReference type="GO" id="GO:0003777">
    <property type="term" value="F:microtubule motor activity"/>
    <property type="evidence" value="ECO:0007669"/>
    <property type="project" value="InterPro"/>
</dbReference>
<keyword evidence="5" id="KW-0175">Coiled coil</keyword>
<dbReference type="PANTHER" id="PTHR47968">
    <property type="entry name" value="CENTROMERE PROTEIN E"/>
    <property type="match status" value="1"/>
</dbReference>
<proteinExistence type="inferred from homology"/>
<reference evidence="8 9" key="1">
    <citation type="submission" date="2009-08" db="EMBL/GenBank/DDBJ databases">
        <title>The Genome Sequence of Spizellomyces punctatus strain DAOM BR117.</title>
        <authorList>
            <consortium name="The Broad Institute Genome Sequencing Platform"/>
            <person name="Russ C."/>
            <person name="Cuomo C."/>
            <person name="Shea T."/>
            <person name="Young S.K."/>
            <person name="Zeng Q."/>
            <person name="Koehrsen M."/>
            <person name="Haas B."/>
            <person name="Borodovsky M."/>
            <person name="Guigo R."/>
            <person name="Alvarado L."/>
            <person name="Berlin A."/>
            <person name="Bochicchio J."/>
            <person name="Borenstein D."/>
            <person name="Chapman S."/>
            <person name="Chen Z."/>
            <person name="Engels R."/>
            <person name="Freedman E."/>
            <person name="Gellesch M."/>
            <person name="Goldberg J."/>
            <person name="Griggs A."/>
            <person name="Gujja S."/>
            <person name="Heiman D."/>
            <person name="Hepburn T."/>
            <person name="Howarth C."/>
            <person name="Jen D."/>
            <person name="Larson L."/>
            <person name="Lewis B."/>
            <person name="Mehta T."/>
            <person name="Park D."/>
            <person name="Pearson M."/>
            <person name="Roberts A."/>
            <person name="Saif S."/>
            <person name="Shenoy N."/>
            <person name="Sisk P."/>
            <person name="Stolte C."/>
            <person name="Sykes S."/>
            <person name="Thomson T."/>
            <person name="Walk T."/>
            <person name="White J."/>
            <person name="Yandava C."/>
            <person name="Burger G."/>
            <person name="Gray M.W."/>
            <person name="Holland P.W.H."/>
            <person name="King N."/>
            <person name="Lang F.B.F."/>
            <person name="Roger A.J."/>
            <person name="Ruiz-Trillo I."/>
            <person name="Lander E."/>
            <person name="Nusbaum C."/>
        </authorList>
    </citation>
    <scope>NUCLEOTIDE SEQUENCE [LARGE SCALE GENOMIC DNA]</scope>
    <source>
        <strain evidence="8 9">DAOM BR117</strain>
    </source>
</reference>
<feature type="coiled-coil region" evidence="5">
    <location>
        <begin position="680"/>
        <end position="707"/>
    </location>
</feature>
<dbReference type="Gene3D" id="3.40.850.10">
    <property type="entry name" value="Kinesin motor domain"/>
    <property type="match status" value="1"/>
</dbReference>
<dbReference type="InterPro" id="IPR001752">
    <property type="entry name" value="Kinesin_motor_dom"/>
</dbReference>
<dbReference type="PROSITE" id="PS50067">
    <property type="entry name" value="KINESIN_MOTOR_2"/>
    <property type="match status" value="1"/>
</dbReference>
<dbReference type="InterPro" id="IPR019821">
    <property type="entry name" value="Kinesin_motor_CS"/>
</dbReference>
<dbReference type="AlphaFoldDB" id="A0A0L0H4G9"/>
<feature type="region of interest" description="Disordered" evidence="6">
    <location>
        <begin position="820"/>
        <end position="846"/>
    </location>
</feature>
<dbReference type="PRINTS" id="PR00380">
    <property type="entry name" value="KINESINHEAVY"/>
</dbReference>
<dbReference type="OrthoDB" id="3176171at2759"/>
<feature type="region of interest" description="Disordered" evidence="6">
    <location>
        <begin position="883"/>
        <end position="922"/>
    </location>
</feature>
<evidence type="ECO:0000256" key="5">
    <source>
        <dbReference type="SAM" id="Coils"/>
    </source>
</evidence>
<dbReference type="RefSeq" id="XP_016604117.1">
    <property type="nucleotide sequence ID" value="XM_016756622.1"/>
</dbReference>
<name>A0A0L0H4G9_SPIPD</name>
<protein>
    <recommendedName>
        <fullName evidence="4">Kinesin-like protein</fullName>
    </recommendedName>
</protein>
<dbReference type="Pfam" id="PF00225">
    <property type="entry name" value="Kinesin"/>
    <property type="match status" value="1"/>
</dbReference>
<dbReference type="InterPro" id="IPR027640">
    <property type="entry name" value="Kinesin-like_fam"/>
</dbReference>
<dbReference type="InterPro" id="IPR036961">
    <property type="entry name" value="Kinesin_motor_dom_sf"/>
</dbReference>
<feature type="region of interest" description="Disordered" evidence="6">
    <location>
        <begin position="1"/>
        <end position="42"/>
    </location>
</feature>
<dbReference type="VEuPathDB" id="FungiDB:SPPG_08467"/>
<dbReference type="GO" id="GO:0008017">
    <property type="term" value="F:microtubule binding"/>
    <property type="evidence" value="ECO:0007669"/>
    <property type="project" value="InterPro"/>
</dbReference>
<gene>
    <name evidence="8" type="ORF">SPPG_08467</name>
</gene>
<dbReference type="GO" id="GO:0005874">
    <property type="term" value="C:microtubule"/>
    <property type="evidence" value="ECO:0007669"/>
    <property type="project" value="UniProtKB-KW"/>
</dbReference>
<dbReference type="SMART" id="SM00129">
    <property type="entry name" value="KISc"/>
    <property type="match status" value="1"/>
</dbReference>
<feature type="domain" description="Kinesin motor" evidence="7">
    <location>
        <begin position="42"/>
        <end position="389"/>
    </location>
</feature>
<dbReference type="Proteomes" id="UP000053201">
    <property type="component" value="Unassembled WGS sequence"/>
</dbReference>
<evidence type="ECO:0000256" key="6">
    <source>
        <dbReference type="SAM" id="MobiDB-lite"/>
    </source>
</evidence>
<dbReference type="InterPro" id="IPR027417">
    <property type="entry name" value="P-loop_NTPase"/>
</dbReference>
<dbReference type="GO" id="GO:0005524">
    <property type="term" value="F:ATP binding"/>
    <property type="evidence" value="ECO:0007669"/>
    <property type="project" value="UniProtKB-UniRule"/>
</dbReference>
<dbReference type="STRING" id="645134.A0A0L0H4G9"/>
<keyword evidence="2 3" id="KW-0067">ATP-binding</keyword>
<dbReference type="InParanoid" id="A0A0L0H4G9"/>
<accession>A0A0L0H4G9</accession>
<keyword evidence="3 4" id="KW-0505">Motor protein</keyword>
<evidence type="ECO:0000256" key="3">
    <source>
        <dbReference type="PROSITE-ProRule" id="PRU00283"/>
    </source>
</evidence>
<dbReference type="PANTHER" id="PTHR47968:SF67">
    <property type="entry name" value="KINESIN MOTOR DOMAIN-CONTAINING PROTEIN"/>
    <property type="match status" value="1"/>
</dbReference>
<feature type="binding site" evidence="3">
    <location>
        <begin position="138"/>
        <end position="145"/>
    </location>
    <ligand>
        <name>ATP</name>
        <dbReference type="ChEBI" id="CHEBI:30616"/>
    </ligand>
</feature>
<comment type="similarity">
    <text evidence="3 4">Belongs to the TRAFAC class myosin-kinesin ATPase superfamily. Kinesin family.</text>
</comment>
<organism evidence="8 9">
    <name type="scientific">Spizellomyces punctatus (strain DAOM BR117)</name>
    <dbReference type="NCBI Taxonomy" id="645134"/>
    <lineage>
        <taxon>Eukaryota</taxon>
        <taxon>Fungi</taxon>
        <taxon>Fungi incertae sedis</taxon>
        <taxon>Chytridiomycota</taxon>
        <taxon>Chytridiomycota incertae sedis</taxon>
        <taxon>Chytridiomycetes</taxon>
        <taxon>Spizellomycetales</taxon>
        <taxon>Spizellomycetaceae</taxon>
        <taxon>Spizellomyces</taxon>
    </lineage>
</organism>
<dbReference type="Pfam" id="PF23735">
    <property type="entry name" value="KIF9"/>
    <property type="match status" value="1"/>
</dbReference>
<evidence type="ECO:0000313" key="8">
    <source>
        <dbReference type="EMBL" id="KNC96077.1"/>
    </source>
</evidence>
<keyword evidence="1 3" id="KW-0547">Nucleotide-binding</keyword>
<evidence type="ECO:0000259" key="7">
    <source>
        <dbReference type="PROSITE" id="PS50067"/>
    </source>
</evidence>
<dbReference type="GeneID" id="27691631"/>
<dbReference type="PROSITE" id="PS00411">
    <property type="entry name" value="KINESIN_MOTOR_1"/>
    <property type="match status" value="1"/>
</dbReference>
<evidence type="ECO:0000313" key="9">
    <source>
        <dbReference type="Proteomes" id="UP000053201"/>
    </source>
</evidence>
<evidence type="ECO:0000256" key="2">
    <source>
        <dbReference type="ARBA" id="ARBA00022840"/>
    </source>
</evidence>
<dbReference type="SUPFAM" id="SSF52540">
    <property type="entry name" value="P-loop containing nucleoside triphosphate hydrolases"/>
    <property type="match status" value="1"/>
</dbReference>